<dbReference type="InterPro" id="IPR043129">
    <property type="entry name" value="ATPase_NBD"/>
</dbReference>
<dbReference type="EMBL" id="FWXV01000001">
    <property type="protein sequence ID" value="SMC47983.1"/>
    <property type="molecule type" value="Genomic_DNA"/>
</dbReference>
<accession>A0A1W1ZI30</accession>
<dbReference type="Proteomes" id="UP000192674">
    <property type="component" value="Unassembled WGS sequence"/>
</dbReference>
<proteinExistence type="inferred from homology"/>
<sequence length="313" mass="33781">MGRVGVLDIGCFSAHLVVVDRADGTPSRPSSDHKVRLRLDRAIDTAGRLSQDGVDQITRAVTEILRLVQRDVEVVAYATSSIRDAANADRVLRQITRRTGVNLLTFSGEREAQLSYVAARHWFGHAAGPLTVLDVGGGTAEVAAGRGTQPHTAVSLPLGARTLTQTCIANGMPLKEVRATTSERVRDALQDTDLTGMAVGCSKVMQQLARLAGARPQREGPLVTRHLHLSDLRKWIPRLGDLTAAQRAELPGISRHRARQSLAGAVVVEALLVATGHESVRICPWATQEGLLLELLEHPDDPASLSHNRRFAS</sequence>
<dbReference type="InterPro" id="IPR003695">
    <property type="entry name" value="Ppx_GppA_N"/>
</dbReference>
<protein>
    <submittedName>
        <fullName evidence="3">Exopolyphosphatase / guanosine-5'-triphosphate,3'-diphosphate pyrophosphatase</fullName>
    </submittedName>
</protein>
<dbReference type="GO" id="GO:0016462">
    <property type="term" value="F:pyrophosphatase activity"/>
    <property type="evidence" value="ECO:0007669"/>
    <property type="project" value="TreeGrafter"/>
</dbReference>
<dbReference type="SUPFAM" id="SSF53067">
    <property type="entry name" value="Actin-like ATPase domain"/>
    <property type="match status" value="2"/>
</dbReference>
<gene>
    <name evidence="3" type="ORF">SAMN05661093_00095</name>
</gene>
<evidence type="ECO:0000259" key="2">
    <source>
        <dbReference type="Pfam" id="PF02541"/>
    </source>
</evidence>
<feature type="domain" description="Ppx/GppA phosphatase N-terminal" evidence="2">
    <location>
        <begin position="27"/>
        <end position="297"/>
    </location>
</feature>
<evidence type="ECO:0000256" key="1">
    <source>
        <dbReference type="ARBA" id="ARBA00007125"/>
    </source>
</evidence>
<dbReference type="Gene3D" id="3.30.420.40">
    <property type="match status" value="1"/>
</dbReference>
<name>A0A1W1ZI30_KIBAR</name>
<dbReference type="Pfam" id="PF02541">
    <property type="entry name" value="Ppx-GppA"/>
    <property type="match status" value="1"/>
</dbReference>
<dbReference type="AlphaFoldDB" id="A0A1W1ZI30"/>
<dbReference type="InterPro" id="IPR050273">
    <property type="entry name" value="GppA/Ppx_hydrolase"/>
</dbReference>
<organism evidence="3 4">
    <name type="scientific">Kibdelosporangium aridum</name>
    <dbReference type="NCBI Taxonomy" id="2030"/>
    <lineage>
        <taxon>Bacteria</taxon>
        <taxon>Bacillati</taxon>
        <taxon>Actinomycetota</taxon>
        <taxon>Actinomycetes</taxon>
        <taxon>Pseudonocardiales</taxon>
        <taxon>Pseudonocardiaceae</taxon>
        <taxon>Kibdelosporangium</taxon>
    </lineage>
</organism>
<comment type="similarity">
    <text evidence="1">Belongs to the GppA/Ppx family.</text>
</comment>
<dbReference type="PANTHER" id="PTHR30005:SF0">
    <property type="entry name" value="RETROGRADE REGULATION PROTEIN 2"/>
    <property type="match status" value="1"/>
</dbReference>
<evidence type="ECO:0000313" key="4">
    <source>
        <dbReference type="Proteomes" id="UP000192674"/>
    </source>
</evidence>
<dbReference type="Gene3D" id="3.30.420.150">
    <property type="entry name" value="Exopolyphosphatase. Domain 2"/>
    <property type="match status" value="1"/>
</dbReference>
<keyword evidence="4" id="KW-1185">Reference proteome</keyword>
<dbReference type="PANTHER" id="PTHR30005">
    <property type="entry name" value="EXOPOLYPHOSPHATASE"/>
    <property type="match status" value="1"/>
</dbReference>
<evidence type="ECO:0000313" key="3">
    <source>
        <dbReference type="EMBL" id="SMC47983.1"/>
    </source>
</evidence>
<reference evidence="3 4" key="1">
    <citation type="submission" date="2017-04" db="EMBL/GenBank/DDBJ databases">
        <authorList>
            <person name="Afonso C.L."/>
            <person name="Miller P.J."/>
            <person name="Scott M.A."/>
            <person name="Spackman E."/>
            <person name="Goraichik I."/>
            <person name="Dimitrov K.M."/>
            <person name="Suarez D.L."/>
            <person name="Swayne D.E."/>
        </authorList>
    </citation>
    <scope>NUCLEOTIDE SEQUENCE [LARGE SCALE GENOMIC DNA]</scope>
    <source>
        <strain evidence="3 4">DSM 43828</strain>
    </source>
</reference>